<protein>
    <submittedName>
        <fullName evidence="2">Uncharacterized protein</fullName>
    </submittedName>
</protein>
<evidence type="ECO:0000256" key="1">
    <source>
        <dbReference type="SAM" id="MobiDB-lite"/>
    </source>
</evidence>
<gene>
    <name evidence="2" type="ORF">Cvel_8804</name>
</gene>
<dbReference type="VEuPathDB" id="CryptoDB:Cvel_8804"/>
<reference evidence="2" key="1">
    <citation type="submission" date="2014-11" db="EMBL/GenBank/DDBJ databases">
        <authorList>
            <person name="Otto D Thomas"/>
            <person name="Naeem Raeece"/>
        </authorList>
    </citation>
    <scope>NUCLEOTIDE SEQUENCE</scope>
</reference>
<dbReference type="EMBL" id="CDMZ01004013">
    <property type="protein sequence ID" value="CEM48375.1"/>
    <property type="molecule type" value="Genomic_DNA"/>
</dbReference>
<feature type="compositionally biased region" description="Basic and acidic residues" evidence="1">
    <location>
        <begin position="141"/>
        <end position="152"/>
    </location>
</feature>
<feature type="compositionally biased region" description="Polar residues" evidence="1">
    <location>
        <begin position="161"/>
        <end position="171"/>
    </location>
</feature>
<name>A0A0G4HVH4_9ALVE</name>
<sequence>MTLLWYWFFQSPLGAGDLKVSKSLKDFGALTIDCGNKKGCINIRMKDFLNLNGRALDSLLPRASPARRRTGFLVLTSDGDYSVEVAHLKALRFSVAVIAQDSAVRQTFLAQGSNASLQWKQMVREASTRQPGGGLLLDSRTTAESKGAKGSDEDCDDEQTAEPSSSAGTRTTDLREGQQLARGAQAKRQKTDAKMCRVTSTEFQGVQAGQKKRRSAATERQQLEEDRMLVAATVGGGPAAEASTEPLVPEGAFAAVGEGVFVAVGEGARPFAAASV</sequence>
<feature type="region of interest" description="Disordered" evidence="1">
    <location>
        <begin position="128"/>
        <end position="191"/>
    </location>
</feature>
<evidence type="ECO:0000313" key="2">
    <source>
        <dbReference type="EMBL" id="CEM48375.1"/>
    </source>
</evidence>
<dbReference type="AlphaFoldDB" id="A0A0G4HVH4"/>
<proteinExistence type="predicted"/>
<organism evidence="2">
    <name type="scientific">Chromera velia CCMP2878</name>
    <dbReference type="NCBI Taxonomy" id="1169474"/>
    <lineage>
        <taxon>Eukaryota</taxon>
        <taxon>Sar</taxon>
        <taxon>Alveolata</taxon>
        <taxon>Colpodellida</taxon>
        <taxon>Chromeraceae</taxon>
        <taxon>Chromera</taxon>
    </lineage>
</organism>
<accession>A0A0G4HVH4</accession>